<dbReference type="EMBL" id="AVOT02002703">
    <property type="protein sequence ID" value="MBW0471239.1"/>
    <property type="molecule type" value="Genomic_DNA"/>
</dbReference>
<name>A0A9Q3BS14_9BASI</name>
<keyword evidence="2" id="KW-1185">Reference proteome</keyword>
<sequence length="158" mass="18036">MSTPSQPLFIGMINICIQTNSYIASKIDNFHLDSWIILCHNQHNIFVYLLKHQNPIGSLAGTLSNMFIPFLGVPQTFMCCGPGGEWIEKFQSNPTQTLFVEGLFRTDQHDPSSSQKPNLALMFFTCYPNILFIIESFCKQDFNIKMPKEYDCNTHGQC</sequence>
<dbReference type="AlphaFoldDB" id="A0A9Q3BS14"/>
<proteinExistence type="predicted"/>
<gene>
    <name evidence="1" type="ORF">O181_010954</name>
</gene>
<accession>A0A9Q3BS14</accession>
<dbReference type="Proteomes" id="UP000765509">
    <property type="component" value="Unassembled WGS sequence"/>
</dbReference>
<reference evidence="1" key="1">
    <citation type="submission" date="2021-03" db="EMBL/GenBank/DDBJ databases">
        <title>Draft genome sequence of rust myrtle Austropuccinia psidii MF-1, a brazilian biotype.</title>
        <authorList>
            <person name="Quecine M.C."/>
            <person name="Pachon D.M.R."/>
            <person name="Bonatelli M.L."/>
            <person name="Correr F.H."/>
            <person name="Franceschini L.M."/>
            <person name="Leite T.F."/>
            <person name="Margarido G.R.A."/>
            <person name="Almeida C.A."/>
            <person name="Ferrarezi J.A."/>
            <person name="Labate C.A."/>
        </authorList>
    </citation>
    <scope>NUCLEOTIDE SEQUENCE</scope>
    <source>
        <strain evidence="1">MF-1</strain>
    </source>
</reference>
<protein>
    <submittedName>
        <fullName evidence="1">Uncharacterized protein</fullName>
    </submittedName>
</protein>
<evidence type="ECO:0000313" key="1">
    <source>
        <dbReference type="EMBL" id="MBW0471239.1"/>
    </source>
</evidence>
<evidence type="ECO:0000313" key="2">
    <source>
        <dbReference type="Proteomes" id="UP000765509"/>
    </source>
</evidence>
<comment type="caution">
    <text evidence="1">The sequence shown here is derived from an EMBL/GenBank/DDBJ whole genome shotgun (WGS) entry which is preliminary data.</text>
</comment>
<organism evidence="1 2">
    <name type="scientific">Austropuccinia psidii MF-1</name>
    <dbReference type="NCBI Taxonomy" id="1389203"/>
    <lineage>
        <taxon>Eukaryota</taxon>
        <taxon>Fungi</taxon>
        <taxon>Dikarya</taxon>
        <taxon>Basidiomycota</taxon>
        <taxon>Pucciniomycotina</taxon>
        <taxon>Pucciniomycetes</taxon>
        <taxon>Pucciniales</taxon>
        <taxon>Sphaerophragmiaceae</taxon>
        <taxon>Austropuccinia</taxon>
    </lineage>
</organism>
<dbReference type="OrthoDB" id="2505291at2759"/>